<evidence type="ECO:0000256" key="5">
    <source>
        <dbReference type="ARBA" id="ARBA00023316"/>
    </source>
</evidence>
<dbReference type="InterPro" id="IPR005490">
    <property type="entry name" value="LD_TPept_cat_dom"/>
</dbReference>
<sequence>MKKKPLMIGAVTAVLLLSGTYFGFGKYYEDKFLPNTVLDGIDISNDTIVQAKDKTAAAAAQSEIKIVEKGETVYTYTPADLGISIDNAEKLTEMKQEQKGWNWPLLLLQKTEEKTDLSGVAVDEAALQSIFANMPIQNDTRTAPVNAKISHGADGYAIEPEVAGNTVDQTALKEMMLEAVITAEPEVDLAEAYQKPTLLADDKKLKESLAQLKDLSDTKITYTISGKEETVPQTAIADWLAVDEKGDVTVNQAGITAYLQGLSDTYSTFTRTREFKAADGETVQVPAGTYGWTLDVASEAENLASYILAGKDVTVTPNYNGTGYSADGTDIGNTYVEVDLGSQHMWYYKDGAVALETDIVSGHPLTPTPTGVFYIWNKDEESILKGYNPKSDKTYETPVDYWMPIEWTGVGIHDSSWQSAYGGNVWQTAGSNGCINTPPEVMAQLFGLVTVGTPVVIHS</sequence>
<comment type="pathway">
    <text evidence="1 6">Cell wall biogenesis; peptidoglycan biosynthesis.</text>
</comment>
<keyword evidence="9" id="KW-1185">Reference proteome</keyword>
<proteinExistence type="predicted"/>
<evidence type="ECO:0000313" key="8">
    <source>
        <dbReference type="EMBL" id="CZQ88825.1"/>
    </source>
</evidence>
<evidence type="ECO:0000256" key="3">
    <source>
        <dbReference type="ARBA" id="ARBA00022960"/>
    </source>
</evidence>
<dbReference type="SUPFAM" id="SSF143985">
    <property type="entry name" value="L,D-transpeptidase pre-catalytic domain-like"/>
    <property type="match status" value="1"/>
</dbReference>
<protein>
    <recommendedName>
        <fullName evidence="7">L,D-TPase catalytic domain-containing protein</fullName>
    </recommendedName>
</protein>
<organism evidence="8 9">
    <name type="scientific">Trichococcus palustris</name>
    <dbReference type="NCBI Taxonomy" id="140314"/>
    <lineage>
        <taxon>Bacteria</taxon>
        <taxon>Bacillati</taxon>
        <taxon>Bacillota</taxon>
        <taxon>Bacilli</taxon>
        <taxon>Lactobacillales</taxon>
        <taxon>Carnobacteriaceae</taxon>
        <taxon>Trichococcus</taxon>
    </lineage>
</organism>
<dbReference type="InterPro" id="IPR038054">
    <property type="entry name" value="LD_TPept-like_central_sf"/>
</dbReference>
<evidence type="ECO:0000256" key="6">
    <source>
        <dbReference type="PROSITE-ProRule" id="PRU01373"/>
    </source>
</evidence>
<dbReference type="PROSITE" id="PS52029">
    <property type="entry name" value="LD_TPASE"/>
    <property type="match status" value="1"/>
</dbReference>
<dbReference type="GO" id="GO:0005576">
    <property type="term" value="C:extracellular region"/>
    <property type="evidence" value="ECO:0007669"/>
    <property type="project" value="TreeGrafter"/>
</dbReference>
<dbReference type="UniPathway" id="UPA00219"/>
<dbReference type="EMBL" id="FJNE01000003">
    <property type="protein sequence ID" value="CZQ88825.1"/>
    <property type="molecule type" value="Genomic_DNA"/>
</dbReference>
<dbReference type="GO" id="GO:0018104">
    <property type="term" value="P:peptidoglycan-protein cross-linking"/>
    <property type="evidence" value="ECO:0007669"/>
    <property type="project" value="TreeGrafter"/>
</dbReference>
<name>A0A143YJP7_9LACT</name>
<dbReference type="Gene3D" id="3.10.20.800">
    <property type="match status" value="1"/>
</dbReference>
<evidence type="ECO:0000256" key="4">
    <source>
        <dbReference type="ARBA" id="ARBA00022984"/>
    </source>
</evidence>
<accession>A0A143YJP7</accession>
<dbReference type="Pfam" id="PF12229">
    <property type="entry name" value="PG_binding_4"/>
    <property type="match status" value="1"/>
</dbReference>
<dbReference type="STRING" id="140314.SAMN04488076_11342"/>
<feature type="active site" description="Proton donor/acceptor" evidence="6">
    <location>
        <position position="413"/>
    </location>
</feature>
<feature type="domain" description="L,D-TPase catalytic" evidence="7">
    <location>
        <begin position="334"/>
        <end position="458"/>
    </location>
</feature>
<evidence type="ECO:0000256" key="1">
    <source>
        <dbReference type="ARBA" id="ARBA00004752"/>
    </source>
</evidence>
<dbReference type="GO" id="GO:0071555">
    <property type="term" value="P:cell wall organization"/>
    <property type="evidence" value="ECO:0007669"/>
    <property type="project" value="UniProtKB-UniRule"/>
</dbReference>
<reference evidence="8 9" key="1">
    <citation type="submission" date="2016-02" db="EMBL/GenBank/DDBJ databases">
        <authorList>
            <person name="Wen L."/>
            <person name="He K."/>
            <person name="Yang H."/>
        </authorList>
    </citation>
    <scope>NUCLEOTIDE SEQUENCE [LARGE SCALE GENOMIC DNA]</scope>
    <source>
        <strain evidence="8">Trichococcus palustris</strain>
    </source>
</reference>
<keyword evidence="3 6" id="KW-0133">Cell shape</keyword>
<keyword evidence="4 6" id="KW-0573">Peptidoglycan synthesis</keyword>
<dbReference type="SUPFAM" id="SSF141523">
    <property type="entry name" value="L,D-transpeptidase catalytic domain-like"/>
    <property type="match status" value="1"/>
</dbReference>
<evidence type="ECO:0000259" key="7">
    <source>
        <dbReference type="PROSITE" id="PS52029"/>
    </source>
</evidence>
<dbReference type="GO" id="GO:0008360">
    <property type="term" value="P:regulation of cell shape"/>
    <property type="evidence" value="ECO:0007669"/>
    <property type="project" value="UniProtKB-UniRule"/>
</dbReference>
<evidence type="ECO:0000256" key="2">
    <source>
        <dbReference type="ARBA" id="ARBA00022679"/>
    </source>
</evidence>
<dbReference type="InterPro" id="IPR050979">
    <property type="entry name" value="LD-transpeptidase"/>
</dbReference>
<dbReference type="PANTHER" id="PTHR30582">
    <property type="entry name" value="L,D-TRANSPEPTIDASE"/>
    <property type="match status" value="1"/>
</dbReference>
<feature type="active site" description="Nucleophile" evidence="6">
    <location>
        <position position="434"/>
    </location>
</feature>
<dbReference type="GO" id="GO:0071972">
    <property type="term" value="F:peptidoglycan L,D-transpeptidase activity"/>
    <property type="evidence" value="ECO:0007669"/>
    <property type="project" value="TreeGrafter"/>
</dbReference>
<gene>
    <name evidence="8" type="ORF">Tpal_1055</name>
</gene>
<dbReference type="InterPro" id="IPR022029">
    <property type="entry name" value="YoaR-like_PG-bd"/>
</dbReference>
<keyword evidence="5 6" id="KW-0961">Cell wall biogenesis/degradation</keyword>
<keyword evidence="2" id="KW-0808">Transferase</keyword>
<dbReference type="CDD" id="cd16913">
    <property type="entry name" value="YkuD_like"/>
    <property type="match status" value="1"/>
</dbReference>
<dbReference type="GO" id="GO:0016740">
    <property type="term" value="F:transferase activity"/>
    <property type="evidence" value="ECO:0007669"/>
    <property type="project" value="UniProtKB-KW"/>
</dbReference>
<dbReference type="PANTHER" id="PTHR30582:SF33">
    <property type="entry name" value="EXPORTED PROTEIN"/>
    <property type="match status" value="1"/>
</dbReference>
<dbReference type="Pfam" id="PF03734">
    <property type="entry name" value="YkuD"/>
    <property type="match status" value="1"/>
</dbReference>
<dbReference type="Proteomes" id="UP000242754">
    <property type="component" value="Unassembled WGS sequence"/>
</dbReference>
<evidence type="ECO:0000313" key="9">
    <source>
        <dbReference type="Proteomes" id="UP000242754"/>
    </source>
</evidence>
<dbReference type="InterPro" id="IPR038063">
    <property type="entry name" value="Transpep_catalytic_dom"/>
</dbReference>
<dbReference type="RefSeq" id="WP_087032278.1">
    <property type="nucleotide sequence ID" value="NZ_FJNE01000003.1"/>
</dbReference>
<dbReference type="OrthoDB" id="3176960at2"/>
<dbReference type="Gene3D" id="2.40.440.10">
    <property type="entry name" value="L,D-transpeptidase catalytic domain-like"/>
    <property type="match status" value="1"/>
</dbReference>
<dbReference type="AlphaFoldDB" id="A0A143YJP7"/>